<feature type="domain" description="Kazal-like" evidence="2">
    <location>
        <begin position="270"/>
        <end position="319"/>
    </location>
</feature>
<dbReference type="Gene3D" id="3.30.60.30">
    <property type="match status" value="1"/>
</dbReference>
<dbReference type="SMART" id="SM00280">
    <property type="entry name" value="KAZAL"/>
    <property type="match status" value="1"/>
</dbReference>
<dbReference type="Pfam" id="PF00050">
    <property type="entry name" value="Kazal_1"/>
    <property type="match status" value="1"/>
</dbReference>
<evidence type="ECO:0000313" key="4">
    <source>
        <dbReference type="Proteomes" id="UP000064967"/>
    </source>
</evidence>
<evidence type="ECO:0000259" key="2">
    <source>
        <dbReference type="PROSITE" id="PS51465"/>
    </source>
</evidence>
<dbReference type="KEGG" id="llu:AKJ09_05180"/>
<protein>
    <recommendedName>
        <fullName evidence="2">Kazal-like domain-containing protein</fullName>
    </recommendedName>
</protein>
<organism evidence="3 4">
    <name type="scientific">Labilithrix luteola</name>
    <dbReference type="NCBI Taxonomy" id="1391654"/>
    <lineage>
        <taxon>Bacteria</taxon>
        <taxon>Pseudomonadati</taxon>
        <taxon>Myxococcota</taxon>
        <taxon>Polyangia</taxon>
        <taxon>Polyangiales</taxon>
        <taxon>Labilitrichaceae</taxon>
        <taxon>Labilithrix</taxon>
    </lineage>
</organism>
<feature type="region of interest" description="Disordered" evidence="1">
    <location>
        <begin position="1"/>
        <end position="21"/>
    </location>
</feature>
<dbReference type="AlphaFoldDB" id="A0A0K1PYP9"/>
<proteinExistence type="predicted"/>
<dbReference type="PROSITE" id="PS51465">
    <property type="entry name" value="KAZAL_2"/>
    <property type="match status" value="1"/>
</dbReference>
<dbReference type="Pfam" id="PF20533">
    <property type="entry name" value="DUF6748"/>
    <property type="match status" value="1"/>
</dbReference>
<dbReference type="CDD" id="cd00104">
    <property type="entry name" value="KAZAL_FS"/>
    <property type="match status" value="1"/>
</dbReference>
<dbReference type="InterPro" id="IPR002350">
    <property type="entry name" value="Kazal_dom"/>
</dbReference>
<gene>
    <name evidence="3" type="ORF">AKJ09_05180</name>
</gene>
<evidence type="ECO:0000256" key="1">
    <source>
        <dbReference type="SAM" id="MobiDB-lite"/>
    </source>
</evidence>
<keyword evidence="4" id="KW-1185">Reference proteome</keyword>
<dbReference type="SUPFAM" id="SSF100895">
    <property type="entry name" value="Kazal-type serine protease inhibitors"/>
    <property type="match status" value="1"/>
</dbReference>
<feature type="compositionally biased region" description="Low complexity" evidence="1">
    <location>
        <begin position="1"/>
        <end position="12"/>
    </location>
</feature>
<accession>A0A0K1PYP9</accession>
<sequence length="319" mass="33167">MGLSLAGCAADTGADDSSDDVEVSEGAITGAQTNFGYFIVTRRDTRKCAAPRCGGFFVKRVNEAKSTCADGSKQAECYVGSIELKNIGLSDRETADFAELVANGKALIKAKTYKKTVGGSVIGTLKANEGWRGVSGATPDGTFYRVADNHIRCITAPCPTTSAYALNGNDEQHVLSVALDQTQPAADENAIFLAQNAIATDEGILIAGGIQLPKCAAGATDCGPRAVASEFYVRVTHTEGESCGGHTRTPRVCNEGQFCSWKAGDLCGAADAPGTCSYRPQMCPQMYDPVCSCDGKTYGNACMAASAGASVLNKGECTK</sequence>
<dbReference type="InterPro" id="IPR046636">
    <property type="entry name" value="DUF6748"/>
</dbReference>
<dbReference type="EMBL" id="CP012333">
    <property type="protein sequence ID" value="AKU98516.1"/>
    <property type="molecule type" value="Genomic_DNA"/>
</dbReference>
<evidence type="ECO:0000313" key="3">
    <source>
        <dbReference type="EMBL" id="AKU98516.1"/>
    </source>
</evidence>
<dbReference type="STRING" id="1391654.AKJ09_05180"/>
<name>A0A0K1PYP9_9BACT</name>
<reference evidence="3 4" key="1">
    <citation type="submission" date="2015-08" db="EMBL/GenBank/DDBJ databases">
        <authorList>
            <person name="Babu N.S."/>
            <person name="Beckwith C.J."/>
            <person name="Beseler K.G."/>
            <person name="Brison A."/>
            <person name="Carone J.V."/>
            <person name="Caskin T.P."/>
            <person name="Diamond M."/>
            <person name="Durham M.E."/>
            <person name="Foxe J.M."/>
            <person name="Go M."/>
            <person name="Henderson B.A."/>
            <person name="Jones I.B."/>
            <person name="McGettigan J.A."/>
            <person name="Micheletti S.J."/>
            <person name="Nasrallah M.E."/>
            <person name="Ortiz D."/>
            <person name="Piller C.R."/>
            <person name="Privatt S.R."/>
            <person name="Schneider S.L."/>
            <person name="Sharp S."/>
            <person name="Smith T.C."/>
            <person name="Stanton J.D."/>
            <person name="Ullery H.E."/>
            <person name="Wilson R.J."/>
            <person name="Serrano M.G."/>
            <person name="Buck G."/>
            <person name="Lee V."/>
            <person name="Wang Y."/>
            <person name="Carvalho R."/>
            <person name="Voegtly L."/>
            <person name="Shi R."/>
            <person name="Duckworth R."/>
            <person name="Johnson A."/>
            <person name="Loviza R."/>
            <person name="Walstead R."/>
            <person name="Shah Z."/>
            <person name="Kiflezghi M."/>
            <person name="Wade K."/>
            <person name="Ball S.L."/>
            <person name="Bradley K.W."/>
            <person name="Asai D.J."/>
            <person name="Bowman C.A."/>
            <person name="Russell D.A."/>
            <person name="Pope W.H."/>
            <person name="Jacobs-Sera D."/>
            <person name="Hendrix R.W."/>
            <person name="Hatfull G.F."/>
        </authorList>
    </citation>
    <scope>NUCLEOTIDE SEQUENCE [LARGE SCALE GENOMIC DNA]</scope>
    <source>
        <strain evidence="3 4">DSM 27648</strain>
    </source>
</reference>
<dbReference type="Proteomes" id="UP000064967">
    <property type="component" value="Chromosome"/>
</dbReference>
<dbReference type="InterPro" id="IPR036058">
    <property type="entry name" value="Kazal_dom_sf"/>
</dbReference>